<evidence type="ECO:0000313" key="2">
    <source>
        <dbReference type="EMBL" id="HIU45856.1"/>
    </source>
</evidence>
<dbReference type="Proteomes" id="UP000824123">
    <property type="component" value="Unassembled WGS sequence"/>
</dbReference>
<proteinExistence type="predicted"/>
<sequence>MAFRKCPRCELNYITDDEKLCSVCRREVKGEHDRDTLSELCSECGERPAVPGSEYCLLCLKEMGRRNAANAQSDNDEGTVETSPLDIDMVSTMDEIQIDDLGDDIPPREFDEMESAFGSDDDDEDEDEDE</sequence>
<dbReference type="EMBL" id="DVNK01000009">
    <property type="protein sequence ID" value="HIU45856.1"/>
    <property type="molecule type" value="Genomic_DNA"/>
</dbReference>
<accession>A0A9D1LPV9</accession>
<gene>
    <name evidence="2" type="ORF">IAC59_01185</name>
</gene>
<evidence type="ECO:0000256" key="1">
    <source>
        <dbReference type="SAM" id="MobiDB-lite"/>
    </source>
</evidence>
<dbReference type="AlphaFoldDB" id="A0A9D1LPV9"/>
<feature type="non-terminal residue" evidence="2">
    <location>
        <position position="130"/>
    </location>
</feature>
<protein>
    <submittedName>
        <fullName evidence="2">Uncharacterized protein</fullName>
    </submittedName>
</protein>
<comment type="caution">
    <text evidence="2">The sequence shown here is derived from an EMBL/GenBank/DDBJ whole genome shotgun (WGS) entry which is preliminary data.</text>
</comment>
<feature type="compositionally biased region" description="Acidic residues" evidence="1">
    <location>
        <begin position="111"/>
        <end position="130"/>
    </location>
</feature>
<feature type="region of interest" description="Disordered" evidence="1">
    <location>
        <begin position="99"/>
        <end position="130"/>
    </location>
</feature>
<name>A0A9D1LPV9_9FIRM</name>
<reference evidence="2" key="2">
    <citation type="journal article" date="2021" name="PeerJ">
        <title>Extensive microbial diversity within the chicken gut microbiome revealed by metagenomics and culture.</title>
        <authorList>
            <person name="Gilroy R."/>
            <person name="Ravi A."/>
            <person name="Getino M."/>
            <person name="Pursley I."/>
            <person name="Horton D.L."/>
            <person name="Alikhan N.F."/>
            <person name="Baker D."/>
            <person name="Gharbi K."/>
            <person name="Hall N."/>
            <person name="Watson M."/>
            <person name="Adriaenssens E.M."/>
            <person name="Foster-Nyarko E."/>
            <person name="Jarju S."/>
            <person name="Secka A."/>
            <person name="Antonio M."/>
            <person name="Oren A."/>
            <person name="Chaudhuri R.R."/>
            <person name="La Ragione R."/>
            <person name="Hildebrand F."/>
            <person name="Pallen M.J."/>
        </authorList>
    </citation>
    <scope>NUCLEOTIDE SEQUENCE</scope>
    <source>
        <strain evidence="2">ChiSxjej2B14-8506</strain>
    </source>
</reference>
<organism evidence="2 3">
    <name type="scientific">Candidatus Fimadaptatus faecigallinarum</name>
    <dbReference type="NCBI Taxonomy" id="2840814"/>
    <lineage>
        <taxon>Bacteria</taxon>
        <taxon>Bacillati</taxon>
        <taxon>Bacillota</taxon>
        <taxon>Clostridia</taxon>
        <taxon>Eubacteriales</taxon>
        <taxon>Candidatus Fimadaptatus</taxon>
    </lineage>
</organism>
<reference evidence="2" key="1">
    <citation type="submission" date="2020-10" db="EMBL/GenBank/DDBJ databases">
        <authorList>
            <person name="Gilroy R."/>
        </authorList>
    </citation>
    <scope>NUCLEOTIDE SEQUENCE</scope>
    <source>
        <strain evidence="2">ChiSxjej2B14-8506</strain>
    </source>
</reference>
<evidence type="ECO:0000313" key="3">
    <source>
        <dbReference type="Proteomes" id="UP000824123"/>
    </source>
</evidence>